<dbReference type="InterPro" id="IPR020904">
    <property type="entry name" value="Sc_DH/Rdtase_CS"/>
</dbReference>
<dbReference type="PRINTS" id="PR00081">
    <property type="entry name" value="GDHRDH"/>
</dbReference>
<dbReference type="Pfam" id="PF13561">
    <property type="entry name" value="adh_short_C2"/>
    <property type="match status" value="1"/>
</dbReference>
<dbReference type="PROSITE" id="PS00061">
    <property type="entry name" value="ADH_SHORT"/>
    <property type="match status" value="1"/>
</dbReference>
<dbReference type="InterPro" id="IPR036291">
    <property type="entry name" value="NAD(P)-bd_dom_sf"/>
</dbReference>
<gene>
    <name evidence="2" type="primary">fabG</name>
    <name evidence="2" type="ORF">BAOM_1298</name>
</gene>
<comment type="similarity">
    <text evidence="1">Belongs to the short-chain dehydrogenases/reductases (SDR) family.</text>
</comment>
<reference evidence="2 3" key="1">
    <citation type="submission" date="2018-01" db="EMBL/GenBank/DDBJ databases">
        <title>Bacillus asahii Genome sequencing and assembly.</title>
        <authorList>
            <person name="Jiang H."/>
            <person name="Feng Y."/>
            <person name="Zhao F."/>
            <person name="Lin X."/>
        </authorList>
    </citation>
    <scope>NUCLEOTIDE SEQUENCE [LARGE SCALE GENOMIC DNA]</scope>
    <source>
        <strain evidence="2 3">OM18</strain>
    </source>
</reference>
<dbReference type="PRINTS" id="PR00080">
    <property type="entry name" value="SDRFAMILY"/>
</dbReference>
<protein>
    <submittedName>
        <fullName evidence="2">3-oxoacyl-[acyl-carrier protein]</fullName>
    </submittedName>
</protein>
<proteinExistence type="inferred from homology"/>
<evidence type="ECO:0000313" key="3">
    <source>
        <dbReference type="Proteomes" id="UP000283095"/>
    </source>
</evidence>
<dbReference type="GO" id="GO:0030497">
    <property type="term" value="P:fatty acid elongation"/>
    <property type="evidence" value="ECO:0007669"/>
    <property type="project" value="TreeGrafter"/>
</dbReference>
<dbReference type="Gene3D" id="3.40.50.720">
    <property type="entry name" value="NAD(P)-binding Rossmann-like Domain"/>
    <property type="match status" value="1"/>
</dbReference>
<dbReference type="Proteomes" id="UP000283095">
    <property type="component" value="Chromosome"/>
</dbReference>
<dbReference type="SUPFAM" id="SSF51735">
    <property type="entry name" value="NAD(P)-binding Rossmann-fold domains"/>
    <property type="match status" value="1"/>
</dbReference>
<dbReference type="GO" id="GO:0016616">
    <property type="term" value="F:oxidoreductase activity, acting on the CH-OH group of donors, NAD or NADP as acceptor"/>
    <property type="evidence" value="ECO:0007669"/>
    <property type="project" value="TreeGrafter"/>
</dbReference>
<sequence length="153" mass="16534">MNQSIMEMDVNRWDDTWKLNLKGTVNCIQLVANQMMAKKYGKIVNISSIHLAGAKGFSDYGAAKAGVASLTKTAAMKLGPYINVNCIAPGVIQTSAVERMNEEDIQAYKNQIILDRLGEPIDVANAALFLSSDESRYVTGQILAVAGGMSPHL</sequence>
<dbReference type="AlphaFoldDB" id="A0A3Q9RLK5"/>
<evidence type="ECO:0000256" key="1">
    <source>
        <dbReference type="ARBA" id="ARBA00006484"/>
    </source>
</evidence>
<name>A0A3Q9RLK5_9BACI</name>
<dbReference type="InterPro" id="IPR002347">
    <property type="entry name" value="SDR_fam"/>
</dbReference>
<dbReference type="PANTHER" id="PTHR42760:SF40">
    <property type="entry name" value="3-OXOACYL-[ACYL-CARRIER-PROTEIN] REDUCTASE, CHLOROPLASTIC"/>
    <property type="match status" value="1"/>
</dbReference>
<dbReference type="PANTHER" id="PTHR42760">
    <property type="entry name" value="SHORT-CHAIN DEHYDROGENASES/REDUCTASES FAMILY MEMBER"/>
    <property type="match status" value="1"/>
</dbReference>
<organism evidence="2 3">
    <name type="scientific">Peribacillus asahii</name>
    <dbReference type="NCBI Taxonomy" id="228899"/>
    <lineage>
        <taxon>Bacteria</taxon>
        <taxon>Bacillati</taxon>
        <taxon>Bacillota</taxon>
        <taxon>Bacilli</taxon>
        <taxon>Bacillales</taxon>
        <taxon>Bacillaceae</taxon>
        <taxon>Peribacillus</taxon>
    </lineage>
</organism>
<dbReference type="EMBL" id="CP026095">
    <property type="protein sequence ID" value="AZV41908.1"/>
    <property type="molecule type" value="Genomic_DNA"/>
</dbReference>
<dbReference type="OrthoDB" id="9803333at2"/>
<accession>A0A3Q9RLK5</accession>
<dbReference type="KEGG" id="pasa:BAOM_1298"/>
<evidence type="ECO:0000313" key="2">
    <source>
        <dbReference type="EMBL" id="AZV41908.1"/>
    </source>
</evidence>